<evidence type="ECO:0000259" key="12">
    <source>
        <dbReference type="PROSITE" id="PS50102"/>
    </source>
</evidence>
<dbReference type="EMBL" id="CAIX01000168">
    <property type="protein sequence ID" value="CCI47386.1"/>
    <property type="molecule type" value="Genomic_DNA"/>
</dbReference>
<feature type="region of interest" description="Disordered" evidence="11">
    <location>
        <begin position="485"/>
        <end position="506"/>
    </location>
</feature>
<feature type="region of interest" description="Disordered" evidence="11">
    <location>
        <begin position="1"/>
        <end position="27"/>
    </location>
</feature>
<comment type="subcellular location">
    <subcellularLocation>
        <location evidence="1">Nucleus</location>
    </subcellularLocation>
</comment>
<dbReference type="GO" id="GO:0030532">
    <property type="term" value="C:small nuclear ribonucleoprotein complex"/>
    <property type="evidence" value="ECO:0007669"/>
    <property type="project" value="UniProtKB-ARBA"/>
</dbReference>
<keyword evidence="8" id="KW-0539">Nucleus</keyword>
<evidence type="ECO:0000313" key="14">
    <source>
        <dbReference type="Proteomes" id="UP000053237"/>
    </source>
</evidence>
<keyword evidence="7" id="KW-0508">mRNA splicing</keyword>
<reference evidence="13 14" key="1">
    <citation type="submission" date="2012-05" db="EMBL/GenBank/DDBJ databases">
        <title>Recombination and specialization in a pathogen metapopulation.</title>
        <authorList>
            <person name="Gardiner A."/>
            <person name="Kemen E."/>
            <person name="Schultz-Larsen T."/>
            <person name="MacLean D."/>
            <person name="Van Oosterhout C."/>
            <person name="Jones J.D.G."/>
        </authorList>
    </citation>
    <scope>NUCLEOTIDE SEQUENCE [LARGE SCALE GENOMIC DNA]</scope>
    <source>
        <strain evidence="13 14">Ac Nc2</strain>
    </source>
</reference>
<keyword evidence="5" id="KW-0677">Repeat</keyword>
<dbReference type="CDD" id="cd12246">
    <property type="entry name" value="RRM1_U1A_like"/>
    <property type="match status" value="1"/>
</dbReference>
<dbReference type="AlphaFoldDB" id="A0A024GKJ0"/>
<keyword evidence="9" id="KW-0687">Ribonucleoprotein</keyword>
<dbReference type="InterPro" id="IPR012677">
    <property type="entry name" value="Nucleotide-bd_a/b_plait_sf"/>
</dbReference>
<sequence>MGADPLNSEACPTENASKSSKMEDNPPIHTLYIHNLNDKIKPDRQKQSLYASFSQFGKILEIAMFKARFLRGQAWVTFDDVPSASNALRSMNNTTFFEKNLIVQFAKQESDVIARRDGTFTPREKRTRDAPNSSKMDDETREGKRAMAPPPPPPRQSQNFPHHILFLQDLPPSCNQDMLRVLFEQYHGFKEVRMVPGKNLAFVEFGDESQASVALQDKLCEKMSKTVMKEEKGTFGCTTSIKSFRETLLLGVHYFYLSMSFSFSTPLSSGFQFGNPSTVSSSTSAFSSTSKPFAFGSGWNTNPTNASTSTFTSPFGFNTSTPSTSGSFLGTPTPQPPITLETLFEDLPNDVKENIIAFQAFLKEQDQLEMFLQSVSSENLVQLKNRLSKLSQMVQSRQHILARQNSFAHHIGKDVKHTVLQVDEASLIMRSNMDKQTGNTPLAQIARNVHTPSPFYWKLYEAFESRMSLLKKQIEELQLCFQSNDSKTPNTSNIDQSESEQNKSQPITTDTFHEIFVQQNTAFMKVASLVATIHERNEKLRNQFLAKMKQDLIKHGDVLAAETFKNPFEHSQKRNHAEQERRQTLDNIRFKTTVAPSLLSASQPPAAPNMAIPTTNNFTIPSTMGQNMFAAGSLPTSNASTKHVTFDFGKPAQAANTTTPSFGFNTNPLTSSAPTVPASGFGSSNSSLFTSNLPEKKNKRSTRSKTRR</sequence>
<feature type="domain" description="RRM" evidence="12">
    <location>
        <begin position="29"/>
        <end position="108"/>
    </location>
</feature>
<evidence type="ECO:0000256" key="11">
    <source>
        <dbReference type="SAM" id="MobiDB-lite"/>
    </source>
</evidence>
<dbReference type="FunFam" id="3.30.70.330:FF:000039">
    <property type="entry name" value="U1 small nuclear ribonucleoprotein A"/>
    <property type="match status" value="1"/>
</dbReference>
<keyword evidence="14" id="KW-1185">Reference proteome</keyword>
<organism evidence="13 14">
    <name type="scientific">Albugo candida</name>
    <dbReference type="NCBI Taxonomy" id="65357"/>
    <lineage>
        <taxon>Eukaryota</taxon>
        <taxon>Sar</taxon>
        <taxon>Stramenopiles</taxon>
        <taxon>Oomycota</taxon>
        <taxon>Peronosporomycetes</taxon>
        <taxon>Albuginales</taxon>
        <taxon>Albuginaceae</taxon>
        <taxon>Albugo</taxon>
    </lineage>
</organism>
<dbReference type="PANTHER" id="PTHR10501">
    <property type="entry name" value="U1 SMALL NUCLEAR RIBONUCLEOPROTEIN A/U2 SMALL NUCLEAR RIBONUCLEOPROTEIN B"/>
    <property type="match status" value="1"/>
</dbReference>
<evidence type="ECO:0000256" key="4">
    <source>
        <dbReference type="ARBA" id="ARBA00022728"/>
    </source>
</evidence>
<accession>A0A024GKJ0</accession>
<dbReference type="Gene3D" id="3.30.70.330">
    <property type="match status" value="2"/>
</dbReference>
<dbReference type="InterPro" id="IPR035979">
    <property type="entry name" value="RBD_domain_sf"/>
</dbReference>
<keyword evidence="4" id="KW-0747">Spliceosome</keyword>
<feature type="compositionally biased region" description="Polar residues" evidence="11">
    <location>
        <begin position="681"/>
        <end position="693"/>
    </location>
</feature>
<keyword evidence="6 10" id="KW-0694">RNA-binding</keyword>
<feature type="region of interest" description="Disordered" evidence="11">
    <location>
        <begin position="659"/>
        <end position="708"/>
    </location>
</feature>
<evidence type="ECO:0000256" key="1">
    <source>
        <dbReference type="ARBA" id="ARBA00004123"/>
    </source>
</evidence>
<dbReference type="FunFam" id="3.30.70.330:FF:000029">
    <property type="entry name" value="U2 small nuclear ribonucleoprotein B"/>
    <property type="match status" value="1"/>
</dbReference>
<evidence type="ECO:0000256" key="8">
    <source>
        <dbReference type="ARBA" id="ARBA00023242"/>
    </source>
</evidence>
<dbReference type="GO" id="GO:0003723">
    <property type="term" value="F:RNA binding"/>
    <property type="evidence" value="ECO:0007669"/>
    <property type="project" value="UniProtKB-UniRule"/>
</dbReference>
<feature type="compositionally biased region" description="Basic and acidic residues" evidence="11">
    <location>
        <begin position="115"/>
        <end position="145"/>
    </location>
</feature>
<evidence type="ECO:0000256" key="3">
    <source>
        <dbReference type="ARBA" id="ARBA00022664"/>
    </source>
</evidence>
<dbReference type="STRING" id="65357.A0A024GKJ0"/>
<feature type="region of interest" description="Disordered" evidence="11">
    <location>
        <begin position="115"/>
        <end position="158"/>
    </location>
</feature>
<evidence type="ECO:0000256" key="10">
    <source>
        <dbReference type="PROSITE-ProRule" id="PRU00176"/>
    </source>
</evidence>
<dbReference type="Gene3D" id="6.10.140.1350">
    <property type="match status" value="1"/>
</dbReference>
<gene>
    <name evidence="13" type="ORF">BN9_083930</name>
</gene>
<evidence type="ECO:0000256" key="5">
    <source>
        <dbReference type="ARBA" id="ARBA00022737"/>
    </source>
</evidence>
<comment type="similarity">
    <text evidence="2">Belongs to the RRM U1 A/B'' family.</text>
</comment>
<evidence type="ECO:0000256" key="7">
    <source>
        <dbReference type="ARBA" id="ARBA00023187"/>
    </source>
</evidence>
<dbReference type="SUPFAM" id="SSF54928">
    <property type="entry name" value="RNA-binding domain, RBD"/>
    <property type="match status" value="1"/>
</dbReference>
<proteinExistence type="inferred from homology"/>
<dbReference type="CDD" id="cd12247">
    <property type="entry name" value="RRM2_U1A_like"/>
    <property type="match status" value="1"/>
</dbReference>
<comment type="caution">
    <text evidence="13">The sequence shown here is derived from an EMBL/GenBank/DDBJ whole genome shotgun (WGS) entry which is preliminary data.</text>
</comment>
<dbReference type="GO" id="GO:0005681">
    <property type="term" value="C:spliceosomal complex"/>
    <property type="evidence" value="ECO:0007669"/>
    <property type="project" value="UniProtKB-KW"/>
</dbReference>
<evidence type="ECO:0000256" key="6">
    <source>
        <dbReference type="ARBA" id="ARBA00022884"/>
    </source>
</evidence>
<dbReference type="InParanoid" id="A0A024GKJ0"/>
<dbReference type="GO" id="GO:0006397">
    <property type="term" value="P:mRNA processing"/>
    <property type="evidence" value="ECO:0007669"/>
    <property type="project" value="UniProtKB-KW"/>
</dbReference>
<dbReference type="PROSITE" id="PS50102">
    <property type="entry name" value="RRM"/>
    <property type="match status" value="2"/>
</dbReference>
<dbReference type="InterPro" id="IPR000504">
    <property type="entry name" value="RRM_dom"/>
</dbReference>
<name>A0A024GKJ0_9STRA</name>
<dbReference type="OrthoDB" id="277802at2759"/>
<evidence type="ECO:0000256" key="2">
    <source>
        <dbReference type="ARBA" id="ARBA00007243"/>
    </source>
</evidence>
<dbReference type="Pfam" id="PF00076">
    <property type="entry name" value="RRM_1"/>
    <property type="match status" value="2"/>
</dbReference>
<feature type="compositionally biased region" description="Polar residues" evidence="11">
    <location>
        <begin position="659"/>
        <end position="674"/>
    </location>
</feature>
<feature type="compositionally biased region" description="Basic residues" evidence="11">
    <location>
        <begin position="697"/>
        <end position="708"/>
    </location>
</feature>
<feature type="domain" description="RRM" evidence="12">
    <location>
        <begin position="163"/>
        <end position="246"/>
    </location>
</feature>
<evidence type="ECO:0000256" key="9">
    <source>
        <dbReference type="ARBA" id="ARBA00023274"/>
    </source>
</evidence>
<feature type="compositionally biased region" description="Polar residues" evidence="11">
    <location>
        <begin position="485"/>
        <end position="496"/>
    </location>
</feature>
<dbReference type="GO" id="GO:0008380">
    <property type="term" value="P:RNA splicing"/>
    <property type="evidence" value="ECO:0007669"/>
    <property type="project" value="UniProtKB-KW"/>
</dbReference>
<keyword evidence="3" id="KW-0507">mRNA processing</keyword>
<protein>
    <recommendedName>
        <fullName evidence="12">RRM domain-containing protein</fullName>
    </recommendedName>
</protein>
<dbReference type="Proteomes" id="UP000053237">
    <property type="component" value="Unassembled WGS sequence"/>
</dbReference>
<dbReference type="SMART" id="SM00360">
    <property type="entry name" value="RRM"/>
    <property type="match status" value="2"/>
</dbReference>
<evidence type="ECO:0000313" key="13">
    <source>
        <dbReference type="EMBL" id="CCI47386.1"/>
    </source>
</evidence>